<evidence type="ECO:0000256" key="1">
    <source>
        <dbReference type="SAM" id="MobiDB-lite"/>
    </source>
</evidence>
<evidence type="ECO:0000313" key="3">
    <source>
        <dbReference type="Proteomes" id="UP000676079"/>
    </source>
</evidence>
<gene>
    <name evidence="2" type="ORF">KGD84_12130</name>
</gene>
<sequence length="564" mass="59900">MLADGGRRWSDAGLPAAVLPDQNPYTRALVSSWDPDGPPGRSVADLVRARARADRYGLPVPVFAAVDRLEFLLRPGGADEQSRRDLLEELFSCLEEPGELRLLLCVRADHWDELRGLLDKHALRFAEVPLGPLSVPAAADAVDRSLERVGHGLDPGQGRLLAGALAAAAPAGGGDGTVDPGLLQLAGRAMWEERADRDRSLSGDPDADTDRALRAHTARVLAETAAECLLSPRALRGWLDRVLASGDQGARPFRGGENAARALQDGHLLTRHHADGAYVVRHPRLAGPLASPDRLPEIPRDAGAHFSFACRNREQGDLPVAREHARRALAARPAPRSGGRARIVSLLGDLAFQEGDLPSAARLYQEAAGLWTSAGEGTAVGYVLVAQARCLLLARDRPAALNVLGASAGRAGTDPGLQTGLGQALWHAGQAESALDVLDRVLARDATSTEARRTRGEILADQGEAASALRDLERLRTPDSPSTRTARALAQATLSGVGTWSEELDEALAQASDSGPVLLRAARVRRLRGDRDLAARLAARAVRAHHPPLPPHQVSTAARLSEEG</sequence>
<dbReference type="Gene3D" id="1.25.40.10">
    <property type="entry name" value="Tetratricopeptide repeat domain"/>
    <property type="match status" value="1"/>
</dbReference>
<keyword evidence="3" id="KW-1185">Reference proteome</keyword>
<dbReference type="Pfam" id="PF13432">
    <property type="entry name" value="TPR_16"/>
    <property type="match status" value="1"/>
</dbReference>
<name>A0ABX8BS71_9ACTN</name>
<dbReference type="InterPro" id="IPR011990">
    <property type="entry name" value="TPR-like_helical_dom_sf"/>
</dbReference>
<dbReference type="EMBL" id="CP074133">
    <property type="protein sequence ID" value="QUX24939.1"/>
    <property type="molecule type" value="Genomic_DNA"/>
</dbReference>
<keyword evidence="2" id="KW-0547">Nucleotide-binding</keyword>
<dbReference type="GO" id="GO:0005524">
    <property type="term" value="F:ATP binding"/>
    <property type="evidence" value="ECO:0007669"/>
    <property type="project" value="UniProtKB-KW"/>
</dbReference>
<dbReference type="SUPFAM" id="SSF48452">
    <property type="entry name" value="TPR-like"/>
    <property type="match status" value="1"/>
</dbReference>
<proteinExistence type="predicted"/>
<evidence type="ECO:0000313" key="2">
    <source>
        <dbReference type="EMBL" id="QUX24939.1"/>
    </source>
</evidence>
<dbReference type="Proteomes" id="UP000676079">
    <property type="component" value="Chromosome"/>
</dbReference>
<protein>
    <submittedName>
        <fullName evidence="2">ATP-binding protein</fullName>
    </submittedName>
</protein>
<organism evidence="2 3">
    <name type="scientific">Nocardiopsis changdeensis</name>
    <dbReference type="NCBI Taxonomy" id="2831969"/>
    <lineage>
        <taxon>Bacteria</taxon>
        <taxon>Bacillati</taxon>
        <taxon>Actinomycetota</taxon>
        <taxon>Actinomycetes</taxon>
        <taxon>Streptosporangiales</taxon>
        <taxon>Nocardiopsidaceae</taxon>
        <taxon>Nocardiopsis</taxon>
    </lineage>
</organism>
<dbReference type="Pfam" id="PF14559">
    <property type="entry name" value="TPR_19"/>
    <property type="match status" value="1"/>
</dbReference>
<keyword evidence="2" id="KW-0067">ATP-binding</keyword>
<feature type="region of interest" description="Disordered" evidence="1">
    <location>
        <begin position="544"/>
        <end position="564"/>
    </location>
</feature>
<reference evidence="2 3" key="1">
    <citation type="submission" date="2021-05" db="EMBL/GenBank/DDBJ databases">
        <title>Direct Submission.</title>
        <authorList>
            <person name="Li K."/>
            <person name="Gao J."/>
        </authorList>
    </citation>
    <scope>NUCLEOTIDE SEQUENCE [LARGE SCALE GENOMIC DNA]</scope>
    <source>
        <strain evidence="2 3">Mg02</strain>
    </source>
</reference>
<accession>A0ABX8BS71</accession>